<dbReference type="Proteomes" id="UP000242818">
    <property type="component" value="Unassembled WGS sequence"/>
</dbReference>
<organism evidence="2 3">
    <name type="scientific">Chitinophaga costaii</name>
    <dbReference type="NCBI Taxonomy" id="1335309"/>
    <lineage>
        <taxon>Bacteria</taxon>
        <taxon>Pseudomonadati</taxon>
        <taxon>Bacteroidota</taxon>
        <taxon>Chitinophagia</taxon>
        <taxon>Chitinophagales</taxon>
        <taxon>Chitinophagaceae</taxon>
        <taxon>Chitinophaga</taxon>
    </lineage>
</organism>
<evidence type="ECO:0000313" key="2">
    <source>
        <dbReference type="EMBL" id="SCC53131.1"/>
    </source>
</evidence>
<sequence length="122" mass="14039">MAKCWILFVGLILMEILVAFVFAMIAQIFYKKVGLNFKSIFKGVAERLFLTIALVHDLTSALTFFSALKLATRLKHKEADDEHNKFNDYYLMGNLASVTVAILYVYVYKNFDAIPLFYKLSH</sequence>
<reference evidence="2 3" key="1">
    <citation type="submission" date="2016-08" db="EMBL/GenBank/DDBJ databases">
        <authorList>
            <person name="Seilhamer J.J."/>
        </authorList>
    </citation>
    <scope>NUCLEOTIDE SEQUENCE [LARGE SCALE GENOMIC DNA]</scope>
    <source>
        <strain evidence="2 3">A37T2</strain>
    </source>
</reference>
<proteinExistence type="predicted"/>
<accession>A0A1C4FCA3</accession>
<evidence type="ECO:0000256" key="1">
    <source>
        <dbReference type="SAM" id="Phobius"/>
    </source>
</evidence>
<keyword evidence="1" id="KW-0812">Transmembrane</keyword>
<evidence type="ECO:0000313" key="3">
    <source>
        <dbReference type="Proteomes" id="UP000242818"/>
    </source>
</evidence>
<keyword evidence="3" id="KW-1185">Reference proteome</keyword>
<name>A0A1C4FCA3_9BACT</name>
<gene>
    <name evidence="2" type="ORF">GA0116948_11327</name>
</gene>
<dbReference type="AlphaFoldDB" id="A0A1C4FCA3"/>
<feature type="transmembrane region" description="Helical" evidence="1">
    <location>
        <begin position="7"/>
        <end position="29"/>
    </location>
</feature>
<keyword evidence="1" id="KW-1133">Transmembrane helix</keyword>
<dbReference type="EMBL" id="FMAR01000013">
    <property type="protein sequence ID" value="SCC53131.1"/>
    <property type="molecule type" value="Genomic_DNA"/>
</dbReference>
<protein>
    <submittedName>
        <fullName evidence="2">Uncharacterized protein</fullName>
    </submittedName>
</protein>
<feature type="transmembrane region" description="Helical" evidence="1">
    <location>
        <begin position="49"/>
        <end position="68"/>
    </location>
</feature>
<keyword evidence="1" id="KW-0472">Membrane</keyword>
<feature type="transmembrane region" description="Helical" evidence="1">
    <location>
        <begin position="89"/>
        <end position="108"/>
    </location>
</feature>